<evidence type="ECO:0000313" key="14">
    <source>
        <dbReference type="Proteomes" id="UP001140172"/>
    </source>
</evidence>
<keyword evidence="7 10" id="KW-0496">Mitochondrion</keyword>
<keyword evidence="2 10" id="KW-0812">Transmembrane</keyword>
<evidence type="ECO:0000256" key="5">
    <source>
        <dbReference type="ARBA" id="ARBA00022989"/>
    </source>
</evidence>
<comment type="subcellular location">
    <subcellularLocation>
        <location evidence="10">Mitochondrion inner membrane</location>
        <topology evidence="10">Multi-pass membrane protein</topology>
    </subcellularLocation>
</comment>
<comment type="function">
    <text evidence="9">Required for the maintenance of the structure of the mitochondrial inner membrane. Involved in mitochondrial morphology. Causes growth arrest when highly overexpressed.</text>
</comment>
<keyword evidence="3 10" id="KW-0999">Mitochondrion inner membrane</keyword>
<dbReference type="GO" id="GO:0005743">
    <property type="term" value="C:mitochondrial inner membrane"/>
    <property type="evidence" value="ECO:0007669"/>
    <property type="project" value="UniProtKB-SubCell"/>
</dbReference>
<dbReference type="Pfam" id="PF05546">
    <property type="entry name" value="She9_MDM33"/>
    <property type="match status" value="1"/>
</dbReference>
<feature type="transmembrane region" description="Helical" evidence="10">
    <location>
        <begin position="290"/>
        <end position="310"/>
    </location>
</feature>
<feature type="region of interest" description="Disordered" evidence="12">
    <location>
        <begin position="31"/>
        <end position="51"/>
    </location>
</feature>
<accession>A0A9W8LHN1</accession>
<proteinExistence type="inferred from homology"/>
<gene>
    <name evidence="13" type="primary">SHE9</name>
    <name evidence="13" type="ORF">GGI15_003018</name>
</gene>
<keyword evidence="5 10" id="KW-1133">Transmembrane helix</keyword>
<feature type="region of interest" description="Disordered" evidence="12">
    <location>
        <begin position="71"/>
        <end position="120"/>
    </location>
</feature>
<protein>
    <recommendedName>
        <fullName evidence="10">Sensitive to high expression protein 9, mitochondrial</fullName>
    </recommendedName>
</protein>
<evidence type="ECO:0000256" key="11">
    <source>
        <dbReference type="SAM" id="Coils"/>
    </source>
</evidence>
<comment type="caution">
    <text evidence="13">The sequence shown here is derived from an EMBL/GenBank/DDBJ whole genome shotgun (WGS) entry which is preliminary data.</text>
</comment>
<evidence type="ECO:0000256" key="4">
    <source>
        <dbReference type="ARBA" id="ARBA00022946"/>
    </source>
</evidence>
<evidence type="ECO:0000313" key="13">
    <source>
        <dbReference type="EMBL" id="KAJ2782084.1"/>
    </source>
</evidence>
<keyword evidence="8 10" id="KW-0472">Membrane</keyword>
<dbReference type="Proteomes" id="UP001140172">
    <property type="component" value="Unassembled WGS sequence"/>
</dbReference>
<keyword evidence="4 10" id="KW-0809">Transit peptide</keyword>
<evidence type="ECO:0000256" key="3">
    <source>
        <dbReference type="ARBA" id="ARBA00022792"/>
    </source>
</evidence>
<dbReference type="EMBL" id="JANBUM010000187">
    <property type="protein sequence ID" value="KAJ2782084.1"/>
    <property type="molecule type" value="Genomic_DNA"/>
</dbReference>
<dbReference type="PANTHER" id="PTHR31961:SF3">
    <property type="entry name" value="SENSITIVE TO HIGH EXPRESSION PROTEIN 9, MITOCHONDRIAL"/>
    <property type="match status" value="1"/>
</dbReference>
<keyword evidence="14" id="KW-1185">Reference proteome</keyword>
<reference evidence="13" key="1">
    <citation type="submission" date="2022-07" db="EMBL/GenBank/DDBJ databases">
        <title>Phylogenomic reconstructions and comparative analyses of Kickxellomycotina fungi.</title>
        <authorList>
            <person name="Reynolds N.K."/>
            <person name="Stajich J.E."/>
            <person name="Barry K."/>
            <person name="Grigoriev I.V."/>
            <person name="Crous P."/>
            <person name="Smith M.E."/>
        </authorList>
    </citation>
    <scope>NUCLEOTIDE SEQUENCE</scope>
    <source>
        <strain evidence="13">BCRC 34489</strain>
    </source>
</reference>
<evidence type="ECO:0000256" key="7">
    <source>
        <dbReference type="ARBA" id="ARBA00023128"/>
    </source>
</evidence>
<evidence type="ECO:0000256" key="6">
    <source>
        <dbReference type="ARBA" id="ARBA00023054"/>
    </source>
</evidence>
<dbReference type="PANTHER" id="PTHR31961">
    <property type="entry name" value="SENSITIVE TO HIGH EXPRESSION PROTEIN 9, MITOCHONDRIAL"/>
    <property type="match status" value="1"/>
</dbReference>
<organism evidence="13 14">
    <name type="scientific">Coemansia interrupta</name>
    <dbReference type="NCBI Taxonomy" id="1126814"/>
    <lineage>
        <taxon>Eukaryota</taxon>
        <taxon>Fungi</taxon>
        <taxon>Fungi incertae sedis</taxon>
        <taxon>Zoopagomycota</taxon>
        <taxon>Kickxellomycotina</taxon>
        <taxon>Kickxellomycetes</taxon>
        <taxon>Kickxellales</taxon>
        <taxon>Kickxellaceae</taxon>
        <taxon>Coemansia</taxon>
    </lineage>
</organism>
<comment type="caution">
    <text evidence="10">Lacks conserved residue(s) required for the propagation of feature annotation.</text>
</comment>
<evidence type="ECO:0000256" key="10">
    <source>
        <dbReference type="RuleBase" id="RU364128"/>
    </source>
</evidence>
<keyword evidence="6 11" id="KW-0175">Coiled coil</keyword>
<feature type="coiled-coil region" evidence="11">
    <location>
        <begin position="171"/>
        <end position="198"/>
    </location>
</feature>
<dbReference type="InterPro" id="IPR008839">
    <property type="entry name" value="MDM33_fungi"/>
</dbReference>
<comment type="subunit">
    <text evidence="10">Homooligomer.</text>
</comment>
<comment type="similarity">
    <text evidence="1 10">Belongs to the SHE9 family.</text>
</comment>
<evidence type="ECO:0000256" key="2">
    <source>
        <dbReference type="ARBA" id="ARBA00022692"/>
    </source>
</evidence>
<evidence type="ECO:0000256" key="8">
    <source>
        <dbReference type="ARBA" id="ARBA00023136"/>
    </source>
</evidence>
<evidence type="ECO:0000256" key="12">
    <source>
        <dbReference type="SAM" id="MobiDB-lite"/>
    </source>
</evidence>
<dbReference type="AlphaFoldDB" id="A0A9W8LHN1"/>
<name>A0A9W8LHN1_9FUNG</name>
<evidence type="ECO:0000256" key="1">
    <source>
        <dbReference type="ARBA" id="ARBA00007472"/>
    </source>
</evidence>
<feature type="compositionally biased region" description="Low complexity" evidence="12">
    <location>
        <begin position="97"/>
        <end position="120"/>
    </location>
</feature>
<dbReference type="OrthoDB" id="5595506at2759"/>
<sequence>MWRSVQQQQPATAAASAARILRYACTAYSTSSAPALQQPERDGKRAKMPANNHERALVPLTVIYLPPPPWHTPVQPIGQRRQGPARDTGLAGKRANGSSAAADVGSPPAAADPTGEPSRLPRAASAAASAVLSAVRRWQPHVTAQQAQTVASAWAAQAARHLNGITGFDAIERLKAAVDAHTAEFHQARRALQTAKEAQAAGQRERLAGQRQINELLQRKARWDAEDVQRLTALYEAERLADGRAAHDEARVRQTEDAVDRAYDRLVGGIRERYHGEQVWSDKIRRASTYATWAVLMANALALLLAQAFFEPRKRRRIVEDVDGRLEAVAGRLAERVDVLAARVEAAVAAQQQTGDRLEDALRLAGAASQQQQQQQPRRCSGR</sequence>
<evidence type="ECO:0000256" key="9">
    <source>
        <dbReference type="ARBA" id="ARBA00024807"/>
    </source>
</evidence>